<dbReference type="Gene3D" id="3.30.70.20">
    <property type="match status" value="1"/>
</dbReference>
<evidence type="ECO:0000259" key="1">
    <source>
        <dbReference type="PROSITE" id="PS51379"/>
    </source>
</evidence>
<dbReference type="Pfam" id="PF01837">
    <property type="entry name" value="HcyBio"/>
    <property type="match status" value="1"/>
</dbReference>
<dbReference type="Pfam" id="PF00037">
    <property type="entry name" value="Fer4"/>
    <property type="match status" value="1"/>
</dbReference>
<keyword evidence="3" id="KW-1185">Reference proteome</keyword>
<protein>
    <submittedName>
        <fullName evidence="2">Methanogenesis marker 16 metalloprotein</fullName>
    </submittedName>
</protein>
<dbReference type="AlphaFoldDB" id="A0A328PD22"/>
<dbReference type="InterPro" id="IPR017896">
    <property type="entry name" value="4Fe4S_Fe-S-bd"/>
</dbReference>
<feature type="domain" description="4Fe-4S ferredoxin-type" evidence="1">
    <location>
        <begin position="340"/>
        <end position="369"/>
    </location>
</feature>
<dbReference type="NCBIfam" id="TIGR03287">
    <property type="entry name" value="methan_mark_16"/>
    <property type="match status" value="1"/>
</dbReference>
<evidence type="ECO:0000313" key="3">
    <source>
        <dbReference type="Proteomes" id="UP000249782"/>
    </source>
</evidence>
<accession>A0A328PD22</accession>
<evidence type="ECO:0000313" key="2">
    <source>
        <dbReference type="EMBL" id="RAO79153.1"/>
    </source>
</evidence>
<dbReference type="OrthoDB" id="53379at2157"/>
<dbReference type="InterPro" id="IPR017900">
    <property type="entry name" value="4Fe4S_Fe_S_CS"/>
</dbReference>
<dbReference type="PROSITE" id="PS00198">
    <property type="entry name" value="4FE4S_FER_1"/>
    <property type="match status" value="1"/>
</dbReference>
<dbReference type="InterPro" id="IPR002708">
    <property type="entry name" value="HcyBio"/>
</dbReference>
<comment type="caution">
    <text evidence="2">The sequence shown here is derived from an EMBL/GenBank/DDBJ whole genome shotgun (WGS) entry which is preliminary data.</text>
</comment>
<dbReference type="Proteomes" id="UP000249782">
    <property type="component" value="Unassembled WGS sequence"/>
</dbReference>
<dbReference type="SUPFAM" id="SSF54862">
    <property type="entry name" value="4Fe-4S ferredoxins"/>
    <property type="match status" value="1"/>
</dbReference>
<sequence>MGKTINTIKEKVERGEAQIFTVQQIKKMLRNEEKITIDDVDIITTATCGIMSGTSAIMHFKVSEPGKFKKAKKVYLNGVPAFPGPCPNENLGLVDIILYGTSTSTENPDYGGGFLLNDILKRKEIEVIIESTDSKTIKTSLTLDKIKTARIIGTRMAYKNYMAFINPGDEPIASIFNSIPMEGPFKGLSFSGCGELNPLQNDPKMETIKPGTPILLNGAIGMIIGEGTRSTPEKPNLMMVGDLHEMNPYYIGGFRTAAGPEIFNTIAIPIPILNKEIFTNTLVTNDIIPLPIADIRDRSIIDKTNYKTVWMGDERPSYHPQRCADCKKCLVAERCPTLAFEDTLDLEKCFGCGMCANSCPNNVFEMRTGKVTLHLNGKSIKVPVVCRQSDLKRAKKLAEELKCKIESGEFPIG</sequence>
<dbReference type="RefSeq" id="WP_112093840.1">
    <property type="nucleotide sequence ID" value="NZ_QLOE01000004.1"/>
</dbReference>
<dbReference type="PROSITE" id="PS51379">
    <property type="entry name" value="4FE4S_FER_2"/>
    <property type="match status" value="1"/>
</dbReference>
<reference evidence="2 3" key="1">
    <citation type="submission" date="2018-06" db="EMBL/GenBank/DDBJ databases">
        <title>Draft genome sequence of hyperthermophilic methanogen Methanothermobacter tenebrarum sp. MCM-B 1447.</title>
        <authorList>
            <person name="Pore S.D."/>
            <person name="Dagar S."/>
            <person name="Dhakephalkar P.K."/>
        </authorList>
    </citation>
    <scope>NUCLEOTIDE SEQUENCE [LARGE SCALE GENOMIC DNA]</scope>
    <source>
        <strain evidence="2 3">MCM B 1447</strain>
    </source>
</reference>
<name>A0A328PD22_9EURY</name>
<organism evidence="2 3">
    <name type="scientific">Methanothermobacter tenebrarum</name>
    <dbReference type="NCBI Taxonomy" id="680118"/>
    <lineage>
        <taxon>Archaea</taxon>
        <taxon>Methanobacteriati</taxon>
        <taxon>Methanobacteriota</taxon>
        <taxon>Methanomada group</taxon>
        <taxon>Methanobacteria</taxon>
        <taxon>Methanobacteriales</taxon>
        <taxon>Methanobacteriaceae</taxon>
        <taxon>Methanothermobacter</taxon>
    </lineage>
</organism>
<proteinExistence type="predicted"/>
<dbReference type="GO" id="GO:0016491">
    <property type="term" value="F:oxidoreductase activity"/>
    <property type="evidence" value="ECO:0007669"/>
    <property type="project" value="UniProtKB-ARBA"/>
</dbReference>
<dbReference type="InterPro" id="IPR017677">
    <property type="entry name" value="Methan_mark_16"/>
</dbReference>
<gene>
    <name evidence="2" type="ORF">DPC56_04315</name>
</gene>
<dbReference type="EMBL" id="QLOE01000004">
    <property type="protein sequence ID" value="RAO79153.1"/>
    <property type="molecule type" value="Genomic_DNA"/>
</dbReference>